<dbReference type="PANTHER" id="PTHR47197">
    <property type="entry name" value="PROTEIN NIRF"/>
    <property type="match status" value="1"/>
</dbReference>
<name>A0A537KVW7_9BACT</name>
<evidence type="ECO:0000256" key="1">
    <source>
        <dbReference type="SAM" id="SignalP"/>
    </source>
</evidence>
<proteinExistence type="predicted"/>
<dbReference type="PANTHER" id="PTHR47197:SF3">
    <property type="entry name" value="DIHYDRO-HEME D1 DEHYDROGENASE"/>
    <property type="match status" value="1"/>
</dbReference>
<dbReference type="Pfam" id="PF10282">
    <property type="entry name" value="Lactonase"/>
    <property type="match status" value="1"/>
</dbReference>
<reference evidence="2 3" key="1">
    <citation type="journal article" date="2019" name="Nat. Microbiol.">
        <title>Mediterranean grassland soil C-N compound turnover is dependent on rainfall and depth, and is mediated by genomically divergent microorganisms.</title>
        <authorList>
            <person name="Diamond S."/>
            <person name="Andeer P.F."/>
            <person name="Li Z."/>
            <person name="Crits-Christoph A."/>
            <person name="Burstein D."/>
            <person name="Anantharaman K."/>
            <person name="Lane K.R."/>
            <person name="Thomas B.C."/>
            <person name="Pan C."/>
            <person name="Northen T.R."/>
            <person name="Banfield J.F."/>
        </authorList>
    </citation>
    <scope>NUCLEOTIDE SEQUENCE [LARGE SCALE GENOMIC DNA]</scope>
    <source>
        <strain evidence="2">NP_4</strain>
    </source>
</reference>
<dbReference type="InterPro" id="IPR051200">
    <property type="entry name" value="Host-pathogen_enzymatic-act"/>
</dbReference>
<dbReference type="InterPro" id="IPR011964">
    <property type="entry name" value="YVTN_b-propeller_repeat"/>
</dbReference>
<keyword evidence="1" id="KW-0732">Signal</keyword>
<dbReference type="InterPro" id="IPR019405">
    <property type="entry name" value="Lactonase_7-beta_prop"/>
</dbReference>
<dbReference type="EMBL" id="VBAL01000125">
    <property type="protein sequence ID" value="TMI99883.1"/>
    <property type="molecule type" value="Genomic_DNA"/>
</dbReference>
<dbReference type="Gene3D" id="2.130.10.10">
    <property type="entry name" value="YVTN repeat-like/Quinoprotein amine dehydrogenase"/>
    <property type="match status" value="3"/>
</dbReference>
<dbReference type="AlphaFoldDB" id="A0A537KVW7"/>
<dbReference type="InterPro" id="IPR015943">
    <property type="entry name" value="WD40/YVTN_repeat-like_dom_sf"/>
</dbReference>
<protein>
    <submittedName>
        <fullName evidence="2">YncE family protein</fullName>
    </submittedName>
</protein>
<organism evidence="2 3">
    <name type="scientific">Candidatus Segetimicrobium genomatis</name>
    <dbReference type="NCBI Taxonomy" id="2569760"/>
    <lineage>
        <taxon>Bacteria</taxon>
        <taxon>Bacillati</taxon>
        <taxon>Candidatus Sysuimicrobiota</taxon>
        <taxon>Candidatus Sysuimicrobiia</taxon>
        <taxon>Candidatus Sysuimicrobiales</taxon>
        <taxon>Candidatus Segetimicrobiaceae</taxon>
        <taxon>Candidatus Segetimicrobium</taxon>
    </lineage>
</organism>
<feature type="signal peptide" evidence="1">
    <location>
        <begin position="1"/>
        <end position="24"/>
    </location>
</feature>
<sequence>MNRIRTLLWATLFLIATSAITAGAAPFAYVANLGGGISVIDTATNTVAATVQVGIGPQGVAITPNGAFAYVANFDSNNVSVIDTATNAVVATVPVGIGPFGVAVAPSGAFAYVTAFDSCAGSVSVIDTTANSPTVNTVVATVSPLGGCPTGVAIAPSGAFAYVANFTANNVAVINTATNTVLTTVPVGSGPRGVAITPNGAFAYVANSTSNDIAVINTATNTVAATVPVGVGPFGVAITPNGAFAYVTVFDTLSCIGGVLVIDTATNTVVTTVSPLDSCPAGVATTPSGAFVYVTHSGFGPSANTVSVISTASNSVVATVTVGLAPEGVAITPAIVPLNVAIDIKPGGSSNNINTSSQSLIRVVILSSSDFDAFARVDPSSLTFGRTGDEQSLAFCDASASDANGDGLPDLVCHFFKTLTAFQLGDTVGFLKGRTVDGQPLMGSDAVRVLR</sequence>
<dbReference type="NCBIfam" id="TIGR02276">
    <property type="entry name" value="beta_rpt_yvtn"/>
    <property type="match status" value="5"/>
</dbReference>
<dbReference type="SUPFAM" id="SSF51004">
    <property type="entry name" value="C-terminal (heme d1) domain of cytochrome cd1-nitrite reductase"/>
    <property type="match status" value="1"/>
</dbReference>
<feature type="chain" id="PRO_5021848592" evidence="1">
    <location>
        <begin position="25"/>
        <end position="451"/>
    </location>
</feature>
<evidence type="ECO:0000313" key="3">
    <source>
        <dbReference type="Proteomes" id="UP000319353"/>
    </source>
</evidence>
<evidence type="ECO:0000313" key="2">
    <source>
        <dbReference type="EMBL" id="TMI99883.1"/>
    </source>
</evidence>
<dbReference type="InterPro" id="IPR011048">
    <property type="entry name" value="Haem_d1_sf"/>
</dbReference>
<dbReference type="Proteomes" id="UP000319353">
    <property type="component" value="Unassembled WGS sequence"/>
</dbReference>
<comment type="caution">
    <text evidence="2">The sequence shown here is derived from an EMBL/GenBank/DDBJ whole genome shotgun (WGS) entry which is preliminary data.</text>
</comment>
<accession>A0A537KVW7</accession>
<gene>
    <name evidence="2" type="ORF">E6H01_10300</name>
</gene>